<evidence type="ECO:0000313" key="2">
    <source>
        <dbReference type="EMBL" id="KRL69008.1"/>
    </source>
</evidence>
<dbReference type="PANTHER" id="PTHR30037:SF4">
    <property type="entry name" value="DNA-3-METHYLADENINE GLYCOSYLASE I"/>
    <property type="match status" value="1"/>
</dbReference>
<dbReference type="GO" id="GO:0008725">
    <property type="term" value="F:DNA-3-methyladenine glycosylase activity"/>
    <property type="evidence" value="ECO:0007669"/>
    <property type="project" value="InterPro"/>
</dbReference>
<sequence>MSTMTNRCSWAEKSPELLIYHDTIWGKPVKSAAGLFRGLSLEIMQAGLTFQTILKYEEGLNEVLHHFSINYLAQLSPDDVDLICENSKVIRNHQKIAAIVHNAKMLQENPSQLVEMTWDPVHFTQLDHYLVTPLHPDDYRYFIQPYVKAFKQLGLQRIGPVTTYSFLQAIGVVNDHLLACQFRN</sequence>
<evidence type="ECO:0000313" key="3">
    <source>
        <dbReference type="Proteomes" id="UP000052013"/>
    </source>
</evidence>
<name>A0A0R1SIM0_9LACO</name>
<dbReference type="InterPro" id="IPR011257">
    <property type="entry name" value="DNA_glycosylase"/>
</dbReference>
<organism evidence="2 3">
    <name type="scientific">Lentilactobacillus diolivorans DSM 14421</name>
    <dbReference type="NCBI Taxonomy" id="1423739"/>
    <lineage>
        <taxon>Bacteria</taxon>
        <taxon>Bacillati</taxon>
        <taxon>Bacillota</taxon>
        <taxon>Bacilli</taxon>
        <taxon>Lactobacillales</taxon>
        <taxon>Lactobacillaceae</taxon>
        <taxon>Lentilactobacillus</taxon>
    </lineage>
</organism>
<evidence type="ECO:0000256" key="1">
    <source>
        <dbReference type="PIRSR" id="PIRSR605019-1"/>
    </source>
</evidence>
<dbReference type="Gene3D" id="1.10.340.30">
    <property type="entry name" value="Hypothetical protein, domain 2"/>
    <property type="match status" value="1"/>
</dbReference>
<dbReference type="PATRIC" id="fig|1423739.3.peg.2315"/>
<dbReference type="GO" id="GO:0046872">
    <property type="term" value="F:metal ion binding"/>
    <property type="evidence" value="ECO:0007669"/>
    <property type="project" value="UniProtKB-KW"/>
</dbReference>
<feature type="binding site" evidence="1">
    <location>
        <position position="176"/>
    </location>
    <ligand>
        <name>Zn(2+)</name>
        <dbReference type="ChEBI" id="CHEBI:29105"/>
    </ligand>
</feature>
<dbReference type="GO" id="GO:0006284">
    <property type="term" value="P:base-excision repair"/>
    <property type="evidence" value="ECO:0007669"/>
    <property type="project" value="InterPro"/>
</dbReference>
<keyword evidence="1" id="KW-0479">Metal-binding</keyword>
<dbReference type="Pfam" id="PF03352">
    <property type="entry name" value="Adenine_glyco"/>
    <property type="match status" value="1"/>
</dbReference>
<dbReference type="PANTHER" id="PTHR30037">
    <property type="entry name" value="DNA-3-METHYLADENINE GLYCOSYLASE 1"/>
    <property type="match status" value="1"/>
</dbReference>
<protein>
    <submittedName>
        <fullName evidence="2">DNA-3-methyladenine glycosylase 1</fullName>
    </submittedName>
</protein>
<feature type="binding site" evidence="1">
    <location>
        <position position="180"/>
    </location>
    <ligand>
        <name>Zn(2+)</name>
        <dbReference type="ChEBI" id="CHEBI:29105"/>
    </ligand>
</feature>
<gene>
    <name evidence="2" type="ORF">FC85_GL002227</name>
</gene>
<comment type="caution">
    <text evidence="2">The sequence shown here is derived from an EMBL/GenBank/DDBJ whole genome shotgun (WGS) entry which is preliminary data.</text>
</comment>
<dbReference type="AlphaFoldDB" id="A0A0R1SIM0"/>
<reference evidence="2 3" key="1">
    <citation type="journal article" date="2015" name="Genome Announc.">
        <title>Expanding the biotechnology potential of lactobacilli through comparative genomics of 213 strains and associated genera.</title>
        <authorList>
            <person name="Sun Z."/>
            <person name="Harris H.M."/>
            <person name="McCann A."/>
            <person name="Guo C."/>
            <person name="Argimon S."/>
            <person name="Zhang W."/>
            <person name="Yang X."/>
            <person name="Jeffery I.B."/>
            <person name="Cooney J.C."/>
            <person name="Kagawa T.F."/>
            <person name="Liu W."/>
            <person name="Song Y."/>
            <person name="Salvetti E."/>
            <person name="Wrobel A."/>
            <person name="Rasinkangas P."/>
            <person name="Parkhill J."/>
            <person name="Rea M.C."/>
            <person name="O'Sullivan O."/>
            <person name="Ritari J."/>
            <person name="Douillard F.P."/>
            <person name="Paul Ross R."/>
            <person name="Yang R."/>
            <person name="Briner A.E."/>
            <person name="Felis G.E."/>
            <person name="de Vos W.M."/>
            <person name="Barrangou R."/>
            <person name="Klaenhammer T.R."/>
            <person name="Caufield P.W."/>
            <person name="Cui Y."/>
            <person name="Zhang H."/>
            <person name="O'Toole P.W."/>
        </authorList>
    </citation>
    <scope>NUCLEOTIDE SEQUENCE [LARGE SCALE GENOMIC DNA]</scope>
    <source>
        <strain evidence="2 3">DSM 14421</strain>
    </source>
</reference>
<dbReference type="SUPFAM" id="SSF48150">
    <property type="entry name" value="DNA-glycosylase"/>
    <property type="match status" value="1"/>
</dbReference>
<dbReference type="STRING" id="1423739.FC85_GL002227"/>
<proteinExistence type="predicted"/>
<feature type="binding site" evidence="1">
    <location>
        <position position="21"/>
    </location>
    <ligand>
        <name>Zn(2+)</name>
        <dbReference type="ChEBI" id="CHEBI:29105"/>
    </ligand>
</feature>
<accession>A0A0R1SIM0</accession>
<dbReference type="InterPro" id="IPR052891">
    <property type="entry name" value="DNA-3mA_glycosylase"/>
</dbReference>
<dbReference type="InterPro" id="IPR005019">
    <property type="entry name" value="Adenine_glyco"/>
</dbReference>
<dbReference type="EMBL" id="AZEY01000020">
    <property type="protein sequence ID" value="KRL69008.1"/>
    <property type="molecule type" value="Genomic_DNA"/>
</dbReference>
<keyword evidence="1" id="KW-0862">Zinc</keyword>
<dbReference type="Proteomes" id="UP000052013">
    <property type="component" value="Unassembled WGS sequence"/>
</dbReference>
<feature type="binding site" evidence="1">
    <location>
        <position position="8"/>
    </location>
    <ligand>
        <name>Zn(2+)</name>
        <dbReference type="ChEBI" id="CHEBI:29105"/>
    </ligand>
</feature>